<proteinExistence type="predicted"/>
<dbReference type="Pfam" id="PF00004">
    <property type="entry name" value="AAA"/>
    <property type="match status" value="1"/>
</dbReference>
<dbReference type="PANTHER" id="PTHR46411">
    <property type="entry name" value="FAMILY ATPASE, PUTATIVE-RELATED"/>
    <property type="match status" value="1"/>
</dbReference>
<dbReference type="GO" id="GO:0016887">
    <property type="term" value="F:ATP hydrolysis activity"/>
    <property type="evidence" value="ECO:0007669"/>
    <property type="project" value="InterPro"/>
</dbReference>
<dbReference type="InterPro" id="IPR056599">
    <property type="entry name" value="AAA_lid_fung"/>
</dbReference>
<sequence>MKFNYDGIKPNQDFENDQYIICPARLLGYVMSTKAWAQMPVACIHEIKQKIKVDAFSNLILDPQAKNLIKSLVGNHEKKKQASDSGELAGREDWIEGKGRGLVILLHGPPGVGKTSTAESVAQATGKPLFSVSVSDIGMKPDEVENKLAEIFSLAARWEAVLLFDEADVFLESRGTDKGDLNRNSLVTVFLRILEYYDGILILTTNRIKSFDIAVQSRVHLAIRYKELSNEQLKELFLKFVKQHAHEIENMKAIEKYIKDDFEEDIDGRQIRNVVSSARAMAKSEDNASGKVELSHLKSVLRMTVQFQKHLRDQRVAARRDQVVDK</sequence>
<keyword evidence="3" id="KW-1185">Reference proteome</keyword>
<dbReference type="AlphaFoldDB" id="A0A6A5YNB8"/>
<dbReference type="SUPFAM" id="SSF52540">
    <property type="entry name" value="P-loop containing nucleoside triphosphate hydrolases"/>
    <property type="match status" value="1"/>
</dbReference>
<evidence type="ECO:0000259" key="1">
    <source>
        <dbReference type="SMART" id="SM00382"/>
    </source>
</evidence>
<evidence type="ECO:0000313" key="2">
    <source>
        <dbReference type="EMBL" id="KAF2107678.1"/>
    </source>
</evidence>
<dbReference type="Proteomes" id="UP000799770">
    <property type="component" value="Unassembled WGS sequence"/>
</dbReference>
<dbReference type="PANTHER" id="PTHR46411:SF3">
    <property type="entry name" value="AAA+ ATPASE DOMAIN-CONTAINING PROTEIN"/>
    <property type="match status" value="1"/>
</dbReference>
<dbReference type="Pfam" id="PF23232">
    <property type="entry name" value="AAA_lid_13"/>
    <property type="match status" value="1"/>
</dbReference>
<dbReference type="CDD" id="cd19481">
    <property type="entry name" value="RecA-like_protease"/>
    <property type="match status" value="1"/>
</dbReference>
<protein>
    <submittedName>
        <fullName evidence="2">Aaa family ATPase</fullName>
    </submittedName>
</protein>
<dbReference type="InterPro" id="IPR003959">
    <property type="entry name" value="ATPase_AAA_core"/>
</dbReference>
<dbReference type="InterPro" id="IPR027417">
    <property type="entry name" value="P-loop_NTPase"/>
</dbReference>
<dbReference type="GO" id="GO:0005524">
    <property type="term" value="F:ATP binding"/>
    <property type="evidence" value="ECO:0007669"/>
    <property type="project" value="InterPro"/>
</dbReference>
<gene>
    <name evidence="2" type="ORF">BDV96DRAFT_505641</name>
</gene>
<reference evidence="2" key="1">
    <citation type="journal article" date="2020" name="Stud. Mycol.">
        <title>101 Dothideomycetes genomes: a test case for predicting lifestyles and emergence of pathogens.</title>
        <authorList>
            <person name="Haridas S."/>
            <person name="Albert R."/>
            <person name="Binder M."/>
            <person name="Bloem J."/>
            <person name="Labutti K."/>
            <person name="Salamov A."/>
            <person name="Andreopoulos B."/>
            <person name="Baker S."/>
            <person name="Barry K."/>
            <person name="Bills G."/>
            <person name="Bluhm B."/>
            <person name="Cannon C."/>
            <person name="Castanera R."/>
            <person name="Culley D."/>
            <person name="Daum C."/>
            <person name="Ezra D."/>
            <person name="Gonzalez J."/>
            <person name="Henrissat B."/>
            <person name="Kuo A."/>
            <person name="Liang C."/>
            <person name="Lipzen A."/>
            <person name="Lutzoni F."/>
            <person name="Magnuson J."/>
            <person name="Mondo S."/>
            <person name="Nolan M."/>
            <person name="Ohm R."/>
            <person name="Pangilinan J."/>
            <person name="Park H.-J."/>
            <person name="Ramirez L."/>
            <person name="Alfaro M."/>
            <person name="Sun H."/>
            <person name="Tritt A."/>
            <person name="Yoshinaga Y."/>
            <person name="Zwiers L.-H."/>
            <person name="Turgeon B."/>
            <person name="Goodwin S."/>
            <person name="Spatafora J."/>
            <person name="Crous P."/>
            <person name="Grigoriev I."/>
        </authorList>
    </citation>
    <scope>NUCLEOTIDE SEQUENCE</scope>
    <source>
        <strain evidence="2">CBS 627.86</strain>
    </source>
</reference>
<accession>A0A6A5YNB8</accession>
<organism evidence="2 3">
    <name type="scientific">Lophiotrema nucula</name>
    <dbReference type="NCBI Taxonomy" id="690887"/>
    <lineage>
        <taxon>Eukaryota</taxon>
        <taxon>Fungi</taxon>
        <taxon>Dikarya</taxon>
        <taxon>Ascomycota</taxon>
        <taxon>Pezizomycotina</taxon>
        <taxon>Dothideomycetes</taxon>
        <taxon>Pleosporomycetidae</taxon>
        <taxon>Pleosporales</taxon>
        <taxon>Lophiotremataceae</taxon>
        <taxon>Lophiotrema</taxon>
    </lineage>
</organism>
<dbReference type="EMBL" id="ML977352">
    <property type="protein sequence ID" value="KAF2107678.1"/>
    <property type="molecule type" value="Genomic_DNA"/>
</dbReference>
<dbReference type="InterPro" id="IPR003593">
    <property type="entry name" value="AAA+_ATPase"/>
</dbReference>
<evidence type="ECO:0000313" key="3">
    <source>
        <dbReference type="Proteomes" id="UP000799770"/>
    </source>
</evidence>
<feature type="domain" description="AAA+ ATPase" evidence="1">
    <location>
        <begin position="100"/>
        <end position="227"/>
    </location>
</feature>
<name>A0A6A5YNB8_9PLEO</name>
<dbReference type="Gene3D" id="3.40.50.300">
    <property type="entry name" value="P-loop containing nucleotide triphosphate hydrolases"/>
    <property type="match status" value="1"/>
</dbReference>
<dbReference type="OrthoDB" id="10042665at2759"/>
<dbReference type="SMART" id="SM00382">
    <property type="entry name" value="AAA"/>
    <property type="match status" value="1"/>
</dbReference>